<keyword evidence="2" id="KW-1185">Reference proteome</keyword>
<organism evidence="1 2">
    <name type="scientific">Gordonia amarae NBRC 15530</name>
    <dbReference type="NCBI Taxonomy" id="1075090"/>
    <lineage>
        <taxon>Bacteria</taxon>
        <taxon>Bacillati</taxon>
        <taxon>Actinomycetota</taxon>
        <taxon>Actinomycetes</taxon>
        <taxon>Mycobacteriales</taxon>
        <taxon>Gordoniaceae</taxon>
        <taxon>Gordonia</taxon>
    </lineage>
</organism>
<dbReference type="Proteomes" id="UP000006023">
    <property type="component" value="Unassembled WGS sequence"/>
</dbReference>
<dbReference type="EMBL" id="BAED01000034">
    <property type="protein sequence ID" value="GAB05408.1"/>
    <property type="molecule type" value="Genomic_DNA"/>
</dbReference>
<dbReference type="AlphaFoldDB" id="G7GP83"/>
<evidence type="ECO:0000313" key="2">
    <source>
        <dbReference type="Proteomes" id="UP000006023"/>
    </source>
</evidence>
<gene>
    <name evidence="1" type="ORF">GOAMR_34_00750</name>
</gene>
<comment type="caution">
    <text evidence="1">The sequence shown here is derived from an EMBL/GenBank/DDBJ whole genome shotgun (WGS) entry which is preliminary data.</text>
</comment>
<proteinExistence type="predicted"/>
<accession>G7GP83</accession>
<name>G7GP83_9ACTN</name>
<evidence type="ECO:0000313" key="1">
    <source>
        <dbReference type="EMBL" id="GAB05408.1"/>
    </source>
</evidence>
<protein>
    <submittedName>
        <fullName evidence="1">Uncharacterized protein</fullName>
    </submittedName>
</protein>
<sequence length="62" mass="7495">MLNKREQRLAEERRFLDSFREEHGGLPPLVFLWPQELQDEFDRLDRAHFATWSPEAEDSVPR</sequence>
<reference evidence="1 2" key="1">
    <citation type="submission" date="2011-11" db="EMBL/GenBank/DDBJ databases">
        <title>Whole genome shotgun sequence of Gordonia amarae NBRC 15530.</title>
        <authorList>
            <person name="Takarada H."/>
            <person name="Hosoyama A."/>
            <person name="Tsuchikane K."/>
            <person name="Katsumata H."/>
            <person name="Yamazaki S."/>
            <person name="Fujita N."/>
        </authorList>
    </citation>
    <scope>NUCLEOTIDE SEQUENCE [LARGE SCALE GENOMIC DNA]</scope>
    <source>
        <strain evidence="1 2">NBRC 15530</strain>
    </source>
</reference>